<evidence type="ECO:0000313" key="1">
    <source>
        <dbReference type="EMBL" id="AHJ98008.1"/>
    </source>
</evidence>
<organism evidence="1 2">
    <name type="scientific">Hymenobacter swuensis DY53</name>
    <dbReference type="NCBI Taxonomy" id="1227739"/>
    <lineage>
        <taxon>Bacteria</taxon>
        <taxon>Pseudomonadati</taxon>
        <taxon>Bacteroidota</taxon>
        <taxon>Cytophagia</taxon>
        <taxon>Cytophagales</taxon>
        <taxon>Hymenobacteraceae</taxon>
        <taxon>Hymenobacter</taxon>
    </lineage>
</organism>
<dbReference type="EMBL" id="CP007145">
    <property type="protein sequence ID" value="AHJ98008.1"/>
    <property type="molecule type" value="Genomic_DNA"/>
</dbReference>
<keyword evidence="2" id="KW-1185">Reference proteome</keyword>
<dbReference type="HOGENOM" id="CLU_2682817_0_0_10"/>
<dbReference type="PATRIC" id="fig|1227739.3.peg.2610"/>
<sequence>MYREKYAQKRAVQLYTAGSSREAVLVMLQEEGAAPDQVEELANKYHKLYLLLRREDAKQELKTGRILTSIGAVF</sequence>
<accession>W8EZF0</accession>
<dbReference type="AlphaFoldDB" id="W8EZF0"/>
<dbReference type="Proteomes" id="UP000019423">
    <property type="component" value="Chromosome"/>
</dbReference>
<proteinExistence type="predicted"/>
<reference evidence="1 2" key="1">
    <citation type="submission" date="2014-01" db="EMBL/GenBank/DDBJ databases">
        <title>Complete genome sequence of ionizing-radiation resistance bacterium Hymenobacter swuensis DY53.</title>
        <authorList>
            <person name="Jung J.-H."/>
            <person name="Jeong S.-W."/>
            <person name="Joe M.-H."/>
            <person name="Cho y.-j."/>
            <person name="Kim M.-K."/>
            <person name="Lim S.-Y."/>
        </authorList>
    </citation>
    <scope>NUCLEOTIDE SEQUENCE [LARGE SCALE GENOMIC DNA]</scope>
    <source>
        <strain evidence="1 2">DY53</strain>
    </source>
</reference>
<dbReference type="KEGG" id="hsw:Hsw_2413"/>
<gene>
    <name evidence="1" type="ORF">Hsw_2413</name>
</gene>
<protein>
    <submittedName>
        <fullName evidence="1">Uncharacterized protein</fullName>
    </submittedName>
</protein>
<evidence type="ECO:0000313" key="2">
    <source>
        <dbReference type="Proteomes" id="UP000019423"/>
    </source>
</evidence>
<name>W8EZF0_9BACT</name>